<dbReference type="InterPro" id="IPR013207">
    <property type="entry name" value="LGFP"/>
</dbReference>
<evidence type="ECO:0000256" key="2">
    <source>
        <dbReference type="SAM" id="Phobius"/>
    </source>
</evidence>
<reference evidence="3 4" key="1">
    <citation type="submission" date="2012-05" db="EMBL/GenBank/DDBJ databases">
        <authorList>
            <person name="Weinstock G."/>
            <person name="Sodergren E."/>
            <person name="Lobos E.A."/>
            <person name="Fulton L."/>
            <person name="Fulton R."/>
            <person name="Courtney L."/>
            <person name="Fronick C."/>
            <person name="O'Laughlin M."/>
            <person name="Godfrey J."/>
            <person name="Wilson R.M."/>
            <person name="Miner T."/>
            <person name="Farmer C."/>
            <person name="Delehaunty K."/>
            <person name="Cordes M."/>
            <person name="Minx P."/>
            <person name="Tomlinson C."/>
            <person name="Chen J."/>
            <person name="Wollam A."/>
            <person name="Pepin K.H."/>
            <person name="Bhonagiri V."/>
            <person name="Zhang X."/>
            <person name="Suruliraj S."/>
            <person name="Warren W."/>
            <person name="Mitreva M."/>
            <person name="Mardis E.R."/>
            <person name="Wilson R.K."/>
        </authorList>
    </citation>
    <scope>NUCLEOTIDE SEQUENCE [LARGE SCALE GENOMIC DNA]</scope>
    <source>
        <strain evidence="3 4">F0235</strain>
    </source>
</reference>
<keyword evidence="2" id="KW-0472">Membrane</keyword>
<feature type="compositionally biased region" description="Low complexity" evidence="1">
    <location>
        <begin position="271"/>
        <end position="296"/>
    </location>
</feature>
<feature type="region of interest" description="Disordered" evidence="1">
    <location>
        <begin position="269"/>
        <end position="311"/>
    </location>
</feature>
<keyword evidence="4" id="KW-1185">Reference proteome</keyword>
<dbReference type="EMBL" id="AMEM01000044">
    <property type="protein sequence ID" value="EKX87449.1"/>
    <property type="molecule type" value="Genomic_DNA"/>
</dbReference>
<dbReference type="Proteomes" id="UP000010445">
    <property type="component" value="Unassembled WGS sequence"/>
</dbReference>
<dbReference type="OrthoDB" id="514320at2"/>
<protein>
    <submittedName>
        <fullName evidence="3">LGFP repeat protein</fullName>
    </submittedName>
</protein>
<dbReference type="Pfam" id="PF08310">
    <property type="entry name" value="LGFP"/>
    <property type="match status" value="2"/>
</dbReference>
<evidence type="ECO:0000313" key="3">
    <source>
        <dbReference type="EMBL" id="EKX87449.1"/>
    </source>
</evidence>
<accession>L1M8Y7</accession>
<dbReference type="PATRIC" id="fig|1035195.3.peg.2488"/>
<keyword evidence="2" id="KW-0812">Transmembrane</keyword>
<organism evidence="3 4">
    <name type="scientific">Corynebacterium durum F0235</name>
    <dbReference type="NCBI Taxonomy" id="1035195"/>
    <lineage>
        <taxon>Bacteria</taxon>
        <taxon>Bacillati</taxon>
        <taxon>Actinomycetota</taxon>
        <taxon>Actinomycetes</taxon>
        <taxon>Mycobacteriales</taxon>
        <taxon>Corynebacteriaceae</taxon>
        <taxon>Corynebacterium</taxon>
    </lineage>
</organism>
<dbReference type="AlphaFoldDB" id="L1M8Y7"/>
<dbReference type="STRING" id="1035195.HMPREF9997_02775"/>
<name>L1M8Y7_9CORY</name>
<dbReference type="HOGENOM" id="CLU_893452_0_0_11"/>
<comment type="caution">
    <text evidence="3">The sequence shown here is derived from an EMBL/GenBank/DDBJ whole genome shotgun (WGS) entry which is preliminary data.</text>
</comment>
<evidence type="ECO:0000256" key="1">
    <source>
        <dbReference type="SAM" id="MobiDB-lite"/>
    </source>
</evidence>
<proteinExistence type="predicted"/>
<evidence type="ECO:0000313" key="4">
    <source>
        <dbReference type="Proteomes" id="UP000010445"/>
    </source>
</evidence>
<feature type="transmembrane region" description="Helical" evidence="2">
    <location>
        <begin position="12"/>
        <end position="31"/>
    </location>
</feature>
<keyword evidence="2" id="KW-1133">Transmembrane helix</keyword>
<dbReference type="eggNOG" id="COG5479">
    <property type="taxonomic scope" value="Bacteria"/>
</dbReference>
<sequence length="311" mass="33170">MGSVKESSLLPLSLITAVIAVTGLTVGGVYLSSTAGHSKGPEFSYKEVQAVPASQPTPLDQGLPPESDINKVITGLADRQAKAAEKGDRPTAGGKCATYDGFTLCGAMNKRYQELGGVDGVLGRPMSNEVLSQDGHGTRAVFQRGMMFYSPTTGAHEVTGANLIKYALLKFEGGVLGYPTGSEEKQDNGTIQPFEGHTYLTASSKGGVHYIGGRIYEYWQKHGGPSSEFGYPQSDIIDVSAEYQGIGDRAVLFPTGQVIVSSSRTGDIVVEQLPPQQQQQQQLPQQQQEQPQTVEPEQPEAPEEAQPVPNS</sequence>
<gene>
    <name evidence="3" type="ORF">HMPREF9997_02775</name>
</gene>